<evidence type="ECO:0000313" key="1">
    <source>
        <dbReference type="EMBL" id="MCY1078135.1"/>
    </source>
</evidence>
<accession>A0ABT4A905</accession>
<dbReference type="Proteomes" id="UP001207654">
    <property type="component" value="Unassembled WGS sequence"/>
</dbReference>
<protein>
    <submittedName>
        <fullName evidence="1">Uncharacterized protein</fullName>
    </submittedName>
</protein>
<sequence>MVYLTTYPGFSSACVFKMSPPPALYEVDLRESQPWMRKRPGRSGLMVFEFSHDDAHMLAAVVQRHPQGRDGCTTNAFDALLVVERSLFERTGLESLVGASVRLDEPAEPIGQALQGYVGWLR</sequence>
<reference evidence="1 2" key="1">
    <citation type="submission" date="2022-11" db="EMBL/GenBank/DDBJ databases">
        <title>Minimal conservation of predation-associated metabolite biosynthetic gene clusters underscores biosynthetic potential of Myxococcota including descriptions for ten novel species: Archangium lansinium sp. nov., Myxococcus landrumus sp. nov., Nannocystis bai.</title>
        <authorList>
            <person name="Ahearne A."/>
            <person name="Stevens C."/>
            <person name="Phillips K."/>
        </authorList>
    </citation>
    <scope>NUCLEOTIDE SEQUENCE [LARGE SCALE GENOMIC DNA]</scope>
    <source>
        <strain evidence="1 2">MIWBW</strain>
    </source>
</reference>
<dbReference type="RefSeq" id="WP_267536930.1">
    <property type="nucleotide sequence ID" value="NZ_JAPNKA010000001.1"/>
</dbReference>
<keyword evidence="2" id="KW-1185">Reference proteome</keyword>
<name>A0ABT4A905_9BACT</name>
<evidence type="ECO:0000313" key="2">
    <source>
        <dbReference type="Proteomes" id="UP001207654"/>
    </source>
</evidence>
<proteinExistence type="predicted"/>
<gene>
    <name evidence="1" type="ORF">OV287_27030</name>
</gene>
<organism evidence="1 2">
    <name type="scientific">Archangium lansingense</name>
    <dbReference type="NCBI Taxonomy" id="2995310"/>
    <lineage>
        <taxon>Bacteria</taxon>
        <taxon>Pseudomonadati</taxon>
        <taxon>Myxococcota</taxon>
        <taxon>Myxococcia</taxon>
        <taxon>Myxococcales</taxon>
        <taxon>Cystobacterineae</taxon>
        <taxon>Archangiaceae</taxon>
        <taxon>Archangium</taxon>
    </lineage>
</organism>
<comment type="caution">
    <text evidence="1">The sequence shown here is derived from an EMBL/GenBank/DDBJ whole genome shotgun (WGS) entry which is preliminary data.</text>
</comment>
<dbReference type="EMBL" id="JAPNKA010000001">
    <property type="protein sequence ID" value="MCY1078135.1"/>
    <property type="molecule type" value="Genomic_DNA"/>
</dbReference>